<sequence length="93" mass="10280">MGARRTATRAVYSTQWVQGGRRRGAVYSAVSMGAGRTATRCEKCTLMGARRTATRRCIFSRFNGCKEDGDAALYILRTMGEEDSDAALYIPQF</sequence>
<reference evidence="1 2" key="1">
    <citation type="journal article" date="2019" name="Commun. Biol.">
        <title>The bagworm genome reveals a unique fibroin gene that provides high tensile strength.</title>
        <authorList>
            <person name="Kono N."/>
            <person name="Nakamura H."/>
            <person name="Ohtoshi R."/>
            <person name="Tomita M."/>
            <person name="Numata K."/>
            <person name="Arakawa K."/>
        </authorList>
    </citation>
    <scope>NUCLEOTIDE SEQUENCE [LARGE SCALE GENOMIC DNA]</scope>
</reference>
<evidence type="ECO:0000313" key="2">
    <source>
        <dbReference type="Proteomes" id="UP000299102"/>
    </source>
</evidence>
<dbReference type="EMBL" id="BGZK01000869">
    <property type="protein sequence ID" value="GBP63453.1"/>
    <property type="molecule type" value="Genomic_DNA"/>
</dbReference>
<dbReference type="AlphaFoldDB" id="A0A4C1XJW2"/>
<comment type="caution">
    <text evidence="1">The sequence shown here is derived from an EMBL/GenBank/DDBJ whole genome shotgun (WGS) entry which is preliminary data.</text>
</comment>
<proteinExistence type="predicted"/>
<dbReference type="Proteomes" id="UP000299102">
    <property type="component" value="Unassembled WGS sequence"/>
</dbReference>
<evidence type="ECO:0000313" key="1">
    <source>
        <dbReference type="EMBL" id="GBP63453.1"/>
    </source>
</evidence>
<accession>A0A4C1XJW2</accession>
<gene>
    <name evidence="1" type="ORF">EVAR_35343_1</name>
</gene>
<name>A0A4C1XJW2_EUMVA</name>
<protein>
    <submittedName>
        <fullName evidence="1">Uncharacterized protein</fullName>
    </submittedName>
</protein>
<organism evidence="1 2">
    <name type="scientific">Eumeta variegata</name>
    <name type="common">Bagworm moth</name>
    <name type="synonym">Eumeta japonica</name>
    <dbReference type="NCBI Taxonomy" id="151549"/>
    <lineage>
        <taxon>Eukaryota</taxon>
        <taxon>Metazoa</taxon>
        <taxon>Ecdysozoa</taxon>
        <taxon>Arthropoda</taxon>
        <taxon>Hexapoda</taxon>
        <taxon>Insecta</taxon>
        <taxon>Pterygota</taxon>
        <taxon>Neoptera</taxon>
        <taxon>Endopterygota</taxon>
        <taxon>Lepidoptera</taxon>
        <taxon>Glossata</taxon>
        <taxon>Ditrysia</taxon>
        <taxon>Tineoidea</taxon>
        <taxon>Psychidae</taxon>
        <taxon>Oiketicinae</taxon>
        <taxon>Eumeta</taxon>
    </lineage>
</organism>
<keyword evidence="2" id="KW-1185">Reference proteome</keyword>